<dbReference type="RefSeq" id="WP_235433953.1">
    <property type="nucleotide sequence ID" value="NZ_HF571038.1"/>
</dbReference>
<evidence type="ECO:0008006" key="4">
    <source>
        <dbReference type="Google" id="ProtNLM"/>
    </source>
</evidence>
<evidence type="ECO:0000313" key="3">
    <source>
        <dbReference type="Proteomes" id="UP000035720"/>
    </source>
</evidence>
<keyword evidence="1" id="KW-0472">Membrane</keyword>
<organism evidence="2 3">
    <name type="scientific">Nostocoides jenkinsii Ben 74</name>
    <dbReference type="NCBI Taxonomy" id="1193518"/>
    <lineage>
        <taxon>Bacteria</taxon>
        <taxon>Bacillati</taxon>
        <taxon>Actinomycetota</taxon>
        <taxon>Actinomycetes</taxon>
        <taxon>Micrococcales</taxon>
        <taxon>Intrasporangiaceae</taxon>
        <taxon>Nostocoides</taxon>
    </lineage>
</organism>
<feature type="transmembrane region" description="Helical" evidence="1">
    <location>
        <begin position="20"/>
        <end position="49"/>
    </location>
</feature>
<proteinExistence type="predicted"/>
<dbReference type="Proteomes" id="UP000035720">
    <property type="component" value="Unassembled WGS sequence"/>
</dbReference>
<keyword evidence="3" id="KW-1185">Reference proteome</keyword>
<reference evidence="2 3" key="1">
    <citation type="journal article" date="2013" name="ISME J.">
        <title>A metabolic model for members of the genus Tetrasphaera involved in enhanced biological phosphorus removal.</title>
        <authorList>
            <person name="Kristiansen R."/>
            <person name="Nguyen H.T.T."/>
            <person name="Saunders A.M."/>
            <person name="Nielsen J.L."/>
            <person name="Wimmer R."/>
            <person name="Le V.Q."/>
            <person name="McIlroy S.J."/>
            <person name="Petrovski S."/>
            <person name="Seviour R.J."/>
            <person name="Calteau A."/>
            <person name="Nielsen K.L."/>
            <person name="Nielsen P.H."/>
        </authorList>
    </citation>
    <scope>NUCLEOTIDE SEQUENCE [LARGE SCALE GENOMIC DNA]</scope>
    <source>
        <strain evidence="2 3">Ben 74</strain>
    </source>
</reference>
<dbReference type="Pfam" id="PF04306">
    <property type="entry name" value="DUF456"/>
    <property type="match status" value="1"/>
</dbReference>
<gene>
    <name evidence="2" type="ORF">BN13_260005</name>
</gene>
<keyword evidence="1" id="KW-0812">Transmembrane</keyword>
<feature type="transmembrane region" description="Helical" evidence="1">
    <location>
        <begin position="92"/>
        <end position="122"/>
    </location>
</feature>
<name>A0A077MAU6_9MICO</name>
<dbReference type="STRING" id="1193518.BN13_260005"/>
<evidence type="ECO:0000256" key="1">
    <source>
        <dbReference type="SAM" id="Phobius"/>
    </source>
</evidence>
<feature type="transmembrane region" description="Helical" evidence="1">
    <location>
        <begin position="56"/>
        <end position="77"/>
    </location>
</feature>
<feature type="transmembrane region" description="Helical" evidence="1">
    <location>
        <begin position="143"/>
        <end position="168"/>
    </location>
</feature>
<evidence type="ECO:0000313" key="2">
    <source>
        <dbReference type="EMBL" id="CCI52960.1"/>
    </source>
</evidence>
<sequence>MTSLAAVGAGAEANVWIPGLIIIAGILGVVVPVIPGLIVALAGVLLWAIDSGTMTGWVVFGLCVALYAAGLTLQFLIPGRRMKAAGIATSTLFIGLIVGIIGFFVVPVIGGPLGFVLGIFLVELSHSRDSARAWTATKAALRGVLHSMGIELLAGLAILTTWIVGVLISR</sequence>
<accession>A0A077MAU6</accession>
<keyword evidence="1" id="KW-1133">Transmembrane helix</keyword>
<dbReference type="InterPro" id="IPR007403">
    <property type="entry name" value="DUF456"/>
</dbReference>
<dbReference type="AlphaFoldDB" id="A0A077MAU6"/>
<comment type="caution">
    <text evidence="2">The sequence shown here is derived from an EMBL/GenBank/DDBJ whole genome shotgun (WGS) entry which is preliminary data.</text>
</comment>
<dbReference type="EMBL" id="CAJC01000135">
    <property type="protein sequence ID" value="CCI52960.1"/>
    <property type="molecule type" value="Genomic_DNA"/>
</dbReference>
<protein>
    <recommendedName>
        <fullName evidence="4">DUF456 domain-containing protein</fullName>
    </recommendedName>
</protein>